<accession>A0ACA9QXK5</accession>
<dbReference type="Proteomes" id="UP000789366">
    <property type="component" value="Unassembled WGS sequence"/>
</dbReference>
<gene>
    <name evidence="1" type="ORF">SPELUC_LOCUS15614</name>
</gene>
<evidence type="ECO:0000313" key="2">
    <source>
        <dbReference type="Proteomes" id="UP000789366"/>
    </source>
</evidence>
<organism evidence="1 2">
    <name type="scientific">Cetraspora pellucida</name>
    <dbReference type="NCBI Taxonomy" id="1433469"/>
    <lineage>
        <taxon>Eukaryota</taxon>
        <taxon>Fungi</taxon>
        <taxon>Fungi incertae sedis</taxon>
        <taxon>Mucoromycota</taxon>
        <taxon>Glomeromycotina</taxon>
        <taxon>Glomeromycetes</taxon>
        <taxon>Diversisporales</taxon>
        <taxon>Gigasporaceae</taxon>
        <taxon>Cetraspora</taxon>
    </lineage>
</organism>
<proteinExistence type="predicted"/>
<protein>
    <submittedName>
        <fullName evidence="1">3649_t:CDS:1</fullName>
    </submittedName>
</protein>
<feature type="non-terminal residue" evidence="1">
    <location>
        <position position="1"/>
    </location>
</feature>
<sequence>DKKEIISKIIEDKLNEFKEKEKLEKENNEKYDEIKQNIDKFLTPESLDNYFKENILTSIGDCEDSNLLTDKFYNDIYRNIEELNDKYLSPEHTKLFLHQIREERKLVLEKKLDDEKEK</sequence>
<comment type="caution">
    <text evidence="1">The sequence shown here is derived from an EMBL/GenBank/DDBJ whole genome shotgun (WGS) entry which is preliminary data.</text>
</comment>
<evidence type="ECO:0000313" key="1">
    <source>
        <dbReference type="EMBL" id="CAG8768378.1"/>
    </source>
</evidence>
<reference evidence="1" key="1">
    <citation type="submission" date="2021-06" db="EMBL/GenBank/DDBJ databases">
        <authorList>
            <person name="Kallberg Y."/>
            <person name="Tangrot J."/>
            <person name="Rosling A."/>
        </authorList>
    </citation>
    <scope>NUCLEOTIDE SEQUENCE</scope>
    <source>
        <strain evidence="1">28 12/20/2015</strain>
    </source>
</reference>
<name>A0ACA9QXK5_9GLOM</name>
<dbReference type="EMBL" id="CAJVPW010052544">
    <property type="protein sequence ID" value="CAG8768378.1"/>
    <property type="molecule type" value="Genomic_DNA"/>
</dbReference>
<keyword evidence="2" id="KW-1185">Reference proteome</keyword>